<evidence type="ECO:0000256" key="4">
    <source>
        <dbReference type="ARBA" id="ARBA00022989"/>
    </source>
</evidence>
<keyword evidence="7" id="KW-0604">Photosystem II</keyword>
<feature type="transmembrane region" description="Helical" evidence="8">
    <location>
        <begin position="159"/>
        <end position="178"/>
    </location>
</feature>
<organism evidence="9 10">
    <name type="scientific">Eruca vesicaria subsp. sativa</name>
    <name type="common">Garden rocket</name>
    <name type="synonym">Eruca sativa</name>
    <dbReference type="NCBI Taxonomy" id="29727"/>
    <lineage>
        <taxon>Eukaryota</taxon>
        <taxon>Viridiplantae</taxon>
        <taxon>Streptophyta</taxon>
        <taxon>Embryophyta</taxon>
        <taxon>Tracheophyta</taxon>
        <taxon>Spermatophyta</taxon>
        <taxon>Magnoliopsida</taxon>
        <taxon>eudicotyledons</taxon>
        <taxon>Gunneridae</taxon>
        <taxon>Pentapetalae</taxon>
        <taxon>rosids</taxon>
        <taxon>malvids</taxon>
        <taxon>Brassicales</taxon>
        <taxon>Brassicaceae</taxon>
        <taxon>Brassiceae</taxon>
        <taxon>Eruca</taxon>
    </lineage>
</organism>
<reference evidence="9 10" key="1">
    <citation type="submission" date="2022-03" db="EMBL/GenBank/DDBJ databases">
        <authorList>
            <person name="Macdonald S."/>
            <person name="Ahmed S."/>
            <person name="Newling K."/>
        </authorList>
    </citation>
    <scope>NUCLEOTIDE SEQUENCE [LARGE SCALE GENOMIC DNA]</scope>
</reference>
<dbReference type="Pfam" id="PF06298">
    <property type="entry name" value="PsbY"/>
    <property type="match status" value="2"/>
</dbReference>
<evidence type="ECO:0000256" key="2">
    <source>
        <dbReference type="ARBA" id="ARBA00022531"/>
    </source>
</evidence>
<keyword evidence="5" id="KW-0793">Thylakoid</keyword>
<dbReference type="GO" id="GO:0009523">
    <property type="term" value="C:photosystem II"/>
    <property type="evidence" value="ECO:0007669"/>
    <property type="project" value="UniProtKB-KW"/>
</dbReference>
<dbReference type="PANTHER" id="PTHR34790:SF1">
    <property type="entry name" value="PHOTOSYSTEM II CORE COMPLEX PROTEINS PSBY, CHLOROPLASTIC"/>
    <property type="match status" value="1"/>
</dbReference>
<protein>
    <recommendedName>
        <fullName evidence="11">Photosystem II core complex proteins psbY, chloroplastic</fullName>
    </recommendedName>
</protein>
<keyword evidence="4 8" id="KW-1133">Transmembrane helix</keyword>
<dbReference type="PANTHER" id="PTHR34790">
    <property type="entry name" value="PHOTOSYSTEM II CORE COMPLEX PROTEINS PSBY, CHLOROPLASTIC"/>
    <property type="match status" value="1"/>
</dbReference>
<evidence type="ECO:0000256" key="7">
    <source>
        <dbReference type="ARBA" id="ARBA00023276"/>
    </source>
</evidence>
<feature type="transmembrane region" description="Helical" evidence="8">
    <location>
        <begin position="121"/>
        <end position="139"/>
    </location>
</feature>
<dbReference type="EMBL" id="CAKOAT010342932">
    <property type="protein sequence ID" value="CAH8362837.1"/>
    <property type="molecule type" value="Genomic_DNA"/>
</dbReference>
<dbReference type="InterPro" id="IPR038760">
    <property type="entry name" value="PsbY_plant"/>
</dbReference>
<proteinExistence type="inferred from homology"/>
<evidence type="ECO:0000256" key="1">
    <source>
        <dbReference type="ARBA" id="ARBA00004370"/>
    </source>
</evidence>
<keyword evidence="3 8" id="KW-0812">Transmembrane</keyword>
<accession>A0ABC8KUZ9</accession>
<dbReference type="GO" id="GO:0015979">
    <property type="term" value="P:photosynthesis"/>
    <property type="evidence" value="ECO:0007669"/>
    <property type="project" value="UniProtKB-KW"/>
</dbReference>
<dbReference type="InterPro" id="IPR009388">
    <property type="entry name" value="PSII_PsbY"/>
</dbReference>
<evidence type="ECO:0000313" key="10">
    <source>
        <dbReference type="Proteomes" id="UP001642260"/>
    </source>
</evidence>
<gene>
    <name evidence="9" type="ORF">ERUC_LOCUS28593</name>
</gene>
<evidence type="ECO:0000313" key="9">
    <source>
        <dbReference type="EMBL" id="CAH8362837.1"/>
    </source>
</evidence>
<comment type="subcellular location">
    <subcellularLocation>
        <location evidence="1">Membrane</location>
    </subcellularLocation>
</comment>
<sequence length="276" mass="29642">MAATMATSTKCMSLPPKLLYQTKPISSKHSITLPTPPKHTVSLSLTTTALAGAVFSALSHSEPALAAHQISELAAAAASQGSDNRGLALLLPIVPAIGWVLFNILQPALNQINKMRESKGVVVGLGGIGGGLAAAGLLTPPPEAVAAVEAAERAGDNRGQLLLFVVAPALLWVLYNILQPALNQLNKMRKTPNDPTHGVHFLDDFPVLSTWKKKPIQTTRAAYGTYKSYRSIFGLSSSYITANKIFFYSRLRIEHNGIVIMHMRDQSKFECICCIT</sequence>
<keyword evidence="6 8" id="KW-0472">Membrane</keyword>
<dbReference type="AlphaFoldDB" id="A0ABC8KUZ9"/>
<name>A0ABC8KUZ9_ERUVS</name>
<evidence type="ECO:0000256" key="5">
    <source>
        <dbReference type="ARBA" id="ARBA00023078"/>
    </source>
</evidence>
<evidence type="ECO:0008006" key="11">
    <source>
        <dbReference type="Google" id="ProtNLM"/>
    </source>
</evidence>
<evidence type="ECO:0000256" key="8">
    <source>
        <dbReference type="SAM" id="Phobius"/>
    </source>
</evidence>
<evidence type="ECO:0000256" key="3">
    <source>
        <dbReference type="ARBA" id="ARBA00022692"/>
    </source>
</evidence>
<evidence type="ECO:0000256" key="6">
    <source>
        <dbReference type="ARBA" id="ARBA00023136"/>
    </source>
</evidence>
<keyword evidence="2" id="KW-0602">Photosynthesis</keyword>
<dbReference type="Proteomes" id="UP001642260">
    <property type="component" value="Unassembled WGS sequence"/>
</dbReference>
<keyword evidence="10" id="KW-1185">Reference proteome</keyword>
<comment type="caution">
    <text evidence="9">The sequence shown here is derived from an EMBL/GenBank/DDBJ whole genome shotgun (WGS) entry which is preliminary data.</text>
</comment>
<dbReference type="HAMAP" id="MF_00717">
    <property type="entry name" value="PSII_PsbY"/>
    <property type="match status" value="1"/>
</dbReference>